<dbReference type="Gene3D" id="1.25.40.10">
    <property type="entry name" value="Tetratricopeptide repeat domain"/>
    <property type="match status" value="1"/>
</dbReference>
<reference evidence="2" key="1">
    <citation type="submission" date="2016-02" db="EMBL/GenBank/DDBJ databases">
        <title>Draft genome sequence of Microdochium bolleyi, a fungal endophyte of beachgrass.</title>
        <authorList>
            <consortium name="DOE Joint Genome Institute"/>
            <person name="David A.S."/>
            <person name="May G."/>
            <person name="Haridas S."/>
            <person name="Lim J."/>
            <person name="Wang M."/>
            <person name="Labutti K."/>
            <person name="Lipzen A."/>
            <person name="Barry K."/>
            <person name="Grigoriev I.V."/>
        </authorList>
    </citation>
    <scope>NUCLEOTIDE SEQUENCE [LARGE SCALE GENOMIC DNA]</scope>
    <source>
        <strain evidence="2">J235TASD1</strain>
    </source>
</reference>
<dbReference type="InterPro" id="IPR010323">
    <property type="entry name" value="DUF924"/>
</dbReference>
<evidence type="ECO:0000313" key="1">
    <source>
        <dbReference type="EMBL" id="KXJ96506.1"/>
    </source>
</evidence>
<dbReference type="Proteomes" id="UP000070501">
    <property type="component" value="Unassembled WGS sequence"/>
</dbReference>
<evidence type="ECO:0000313" key="2">
    <source>
        <dbReference type="Proteomes" id="UP000070501"/>
    </source>
</evidence>
<organism evidence="1 2">
    <name type="scientific">Microdochium bolleyi</name>
    <dbReference type="NCBI Taxonomy" id="196109"/>
    <lineage>
        <taxon>Eukaryota</taxon>
        <taxon>Fungi</taxon>
        <taxon>Dikarya</taxon>
        <taxon>Ascomycota</taxon>
        <taxon>Pezizomycotina</taxon>
        <taxon>Sordariomycetes</taxon>
        <taxon>Xylariomycetidae</taxon>
        <taxon>Xylariales</taxon>
        <taxon>Microdochiaceae</taxon>
        <taxon>Microdochium</taxon>
    </lineage>
</organism>
<proteinExistence type="predicted"/>
<dbReference type="InParanoid" id="A0A136JHD8"/>
<dbReference type="Pfam" id="PF06041">
    <property type="entry name" value="DUF924"/>
    <property type="match status" value="1"/>
</dbReference>
<dbReference type="AlphaFoldDB" id="A0A136JHD8"/>
<dbReference type="EMBL" id="KQ964245">
    <property type="protein sequence ID" value="KXJ96506.1"/>
    <property type="molecule type" value="Genomic_DNA"/>
</dbReference>
<gene>
    <name evidence="1" type="ORF">Micbo1qcDRAFT_229388</name>
</gene>
<keyword evidence="2" id="KW-1185">Reference proteome</keyword>
<dbReference type="OrthoDB" id="414698at2759"/>
<accession>A0A136JHD8</accession>
<sequence>MAPTTLRSVISPELLRGLAECMLPYSTTEPIDFAGVIGGMFGGARAGTEQWETLKAPAWTALKALSELGIDNVPDFSQLLPAPTDSSFPVQAMGLVRLLDQVPRRLCRGLDSRYTDAYFAVYALQLFRYVHDGLPEELRPTSWSRWKDDVSFDYFILVRMAFHVVLVHNESTAKEAVAFTEATRVLVEERYGVQDAYRDQPDKRWDLYGFPEMIAQATSGNTPASPMGVADGWFHLALLLDVHYPILEKFGRYPYRNGAMGRLSTPEEEEWNKEAAVFPSLPLDIKNQIREDVLNGRWTPLGEEIRA</sequence>
<name>A0A136JHD8_9PEZI</name>
<dbReference type="SUPFAM" id="SSF48452">
    <property type="entry name" value="TPR-like"/>
    <property type="match status" value="1"/>
</dbReference>
<protein>
    <submittedName>
        <fullName evidence="1">Uncharacterized protein</fullName>
    </submittedName>
</protein>
<dbReference type="InterPro" id="IPR011990">
    <property type="entry name" value="TPR-like_helical_dom_sf"/>
</dbReference>